<feature type="region of interest" description="Disordered" evidence="12">
    <location>
        <begin position="489"/>
        <end position="508"/>
    </location>
</feature>
<dbReference type="InterPro" id="IPR003660">
    <property type="entry name" value="HAMP_dom"/>
</dbReference>
<dbReference type="InterPro" id="IPR003594">
    <property type="entry name" value="HATPase_dom"/>
</dbReference>
<feature type="compositionally biased region" description="Polar residues" evidence="12">
    <location>
        <begin position="489"/>
        <end position="501"/>
    </location>
</feature>
<dbReference type="EC" id="2.7.13.3" evidence="3"/>
<name>A0ABP5FL64_9MICC</name>
<dbReference type="SUPFAM" id="SSF47384">
    <property type="entry name" value="Homodimeric domain of signal transducing histidine kinase"/>
    <property type="match status" value="1"/>
</dbReference>
<evidence type="ECO:0000256" key="7">
    <source>
        <dbReference type="ARBA" id="ARBA00022777"/>
    </source>
</evidence>
<evidence type="ECO:0000256" key="8">
    <source>
        <dbReference type="ARBA" id="ARBA00022989"/>
    </source>
</evidence>
<comment type="caution">
    <text evidence="16">The sequence shown here is derived from an EMBL/GenBank/DDBJ whole genome shotgun (WGS) entry which is preliminary data.</text>
</comment>
<evidence type="ECO:0000256" key="3">
    <source>
        <dbReference type="ARBA" id="ARBA00012438"/>
    </source>
</evidence>
<dbReference type="SUPFAM" id="SSF158472">
    <property type="entry name" value="HAMP domain-like"/>
    <property type="match status" value="1"/>
</dbReference>
<keyword evidence="6 13" id="KW-0812">Transmembrane</keyword>
<feature type="coiled-coil region" evidence="11">
    <location>
        <begin position="242"/>
        <end position="273"/>
    </location>
</feature>
<evidence type="ECO:0000256" key="10">
    <source>
        <dbReference type="ARBA" id="ARBA00023136"/>
    </source>
</evidence>
<keyword evidence="8 13" id="KW-1133">Transmembrane helix</keyword>
<dbReference type="EMBL" id="BAAAMN010000010">
    <property type="protein sequence ID" value="GAA2029088.1"/>
    <property type="molecule type" value="Genomic_DNA"/>
</dbReference>
<feature type="domain" description="HAMP" evidence="15">
    <location>
        <begin position="209"/>
        <end position="261"/>
    </location>
</feature>
<sequence>MTTTNEPQRAAGAKLSVRARLLIGTILLAGLTLLIAGAVNYVLERQNMESSMDDSLARDIEDFRVLADTGINPATQQHFTQATDLMYTAMQYNQLSETQSVLGMQNGEIVWSAPENVSLRLEQDPEFVEWAAGLNPESAHITTVETEQSTYRAAVVPVQLAQDTTPGVYIEAADMQAELRALHMSLAIFIGAGTGALLIGCIAAWLVVGRMLQPVRDLQEAAQRISEQDLDSRIQARGHDEFAELTETINNMLDRLQQALDQQRQLLDDVGHELRTPITIIRGHLELMDAQDLDDVEQTRDIGLDELHRMSLLVNDLVTLAQSNRTDFIHPAPTDIMTLMQDIKTKAGALGARDWVLNAQAHGSVTVDAARLTQAMLQLCANAVKFSEPDTAVKLGSAFRQNEAGTTQLCLWVADAGIGIEPADQQDIFKRFGRGSSGERIQGSGLGLNIVSAIVTAHEGTVRVESSPGVGSIFIIAIPLHNSVDSPEISGTTRTLGTITSHDQESGE</sequence>
<evidence type="ECO:0000259" key="15">
    <source>
        <dbReference type="PROSITE" id="PS50885"/>
    </source>
</evidence>
<evidence type="ECO:0000256" key="2">
    <source>
        <dbReference type="ARBA" id="ARBA00004236"/>
    </source>
</evidence>
<evidence type="ECO:0000256" key="9">
    <source>
        <dbReference type="ARBA" id="ARBA00023012"/>
    </source>
</evidence>
<keyword evidence="10 13" id="KW-0472">Membrane</keyword>
<dbReference type="CDD" id="cd06225">
    <property type="entry name" value="HAMP"/>
    <property type="match status" value="1"/>
</dbReference>
<dbReference type="InterPro" id="IPR036890">
    <property type="entry name" value="HATPase_C_sf"/>
</dbReference>
<keyword evidence="9" id="KW-0902">Two-component regulatory system</keyword>
<feature type="transmembrane region" description="Helical" evidence="13">
    <location>
        <begin position="184"/>
        <end position="208"/>
    </location>
</feature>
<dbReference type="Gene3D" id="3.30.565.10">
    <property type="entry name" value="Histidine kinase-like ATPase, C-terminal domain"/>
    <property type="match status" value="1"/>
</dbReference>
<evidence type="ECO:0000256" key="11">
    <source>
        <dbReference type="SAM" id="Coils"/>
    </source>
</evidence>
<keyword evidence="5" id="KW-0808">Transferase</keyword>
<reference evidence="17" key="1">
    <citation type="journal article" date="2019" name="Int. J. Syst. Evol. Microbiol.">
        <title>The Global Catalogue of Microorganisms (GCM) 10K type strain sequencing project: providing services to taxonomists for standard genome sequencing and annotation.</title>
        <authorList>
            <consortium name="The Broad Institute Genomics Platform"/>
            <consortium name="The Broad Institute Genome Sequencing Center for Infectious Disease"/>
            <person name="Wu L."/>
            <person name="Ma J."/>
        </authorList>
    </citation>
    <scope>NUCLEOTIDE SEQUENCE [LARGE SCALE GENOMIC DNA]</scope>
    <source>
        <strain evidence="17">JCM 13595</strain>
    </source>
</reference>
<dbReference type="InterPro" id="IPR036097">
    <property type="entry name" value="HisK_dim/P_sf"/>
</dbReference>
<feature type="transmembrane region" description="Helical" evidence="13">
    <location>
        <begin position="21"/>
        <end position="43"/>
    </location>
</feature>
<comment type="subcellular location">
    <subcellularLocation>
        <location evidence="2">Cell membrane</location>
    </subcellularLocation>
</comment>
<dbReference type="PANTHER" id="PTHR45436">
    <property type="entry name" value="SENSOR HISTIDINE KINASE YKOH"/>
    <property type="match status" value="1"/>
</dbReference>
<proteinExistence type="predicted"/>
<evidence type="ECO:0000256" key="12">
    <source>
        <dbReference type="SAM" id="MobiDB-lite"/>
    </source>
</evidence>
<protein>
    <recommendedName>
        <fullName evidence="3">histidine kinase</fullName>
        <ecNumber evidence="3">2.7.13.3</ecNumber>
    </recommendedName>
</protein>
<evidence type="ECO:0000256" key="4">
    <source>
        <dbReference type="ARBA" id="ARBA00022553"/>
    </source>
</evidence>
<evidence type="ECO:0000313" key="16">
    <source>
        <dbReference type="EMBL" id="GAA2029088.1"/>
    </source>
</evidence>
<keyword evidence="11" id="KW-0175">Coiled coil</keyword>
<gene>
    <name evidence="16" type="ORF">GCM10009720_06160</name>
</gene>
<dbReference type="SMART" id="SM00304">
    <property type="entry name" value="HAMP"/>
    <property type="match status" value="1"/>
</dbReference>
<dbReference type="InterPro" id="IPR004358">
    <property type="entry name" value="Sig_transdc_His_kin-like_C"/>
</dbReference>
<evidence type="ECO:0000256" key="1">
    <source>
        <dbReference type="ARBA" id="ARBA00000085"/>
    </source>
</evidence>
<accession>A0ABP5FL64</accession>
<dbReference type="GO" id="GO:0016301">
    <property type="term" value="F:kinase activity"/>
    <property type="evidence" value="ECO:0007669"/>
    <property type="project" value="UniProtKB-KW"/>
</dbReference>
<dbReference type="Pfam" id="PF00512">
    <property type="entry name" value="HisKA"/>
    <property type="match status" value="1"/>
</dbReference>
<dbReference type="Gene3D" id="1.10.287.130">
    <property type="match status" value="1"/>
</dbReference>
<keyword evidence="4" id="KW-0597">Phosphoprotein</keyword>
<dbReference type="RefSeq" id="WP_343956129.1">
    <property type="nucleotide sequence ID" value="NZ_BAAAMN010000010.1"/>
</dbReference>
<dbReference type="PROSITE" id="PS50885">
    <property type="entry name" value="HAMP"/>
    <property type="match status" value="1"/>
</dbReference>
<dbReference type="SMART" id="SM00387">
    <property type="entry name" value="HATPase_c"/>
    <property type="match status" value="1"/>
</dbReference>
<dbReference type="Pfam" id="PF00672">
    <property type="entry name" value="HAMP"/>
    <property type="match status" value="1"/>
</dbReference>
<evidence type="ECO:0000256" key="6">
    <source>
        <dbReference type="ARBA" id="ARBA00022692"/>
    </source>
</evidence>
<dbReference type="SUPFAM" id="SSF55874">
    <property type="entry name" value="ATPase domain of HSP90 chaperone/DNA topoisomerase II/histidine kinase"/>
    <property type="match status" value="1"/>
</dbReference>
<dbReference type="PROSITE" id="PS50109">
    <property type="entry name" value="HIS_KIN"/>
    <property type="match status" value="1"/>
</dbReference>
<evidence type="ECO:0000259" key="14">
    <source>
        <dbReference type="PROSITE" id="PS50109"/>
    </source>
</evidence>
<dbReference type="InterPro" id="IPR050428">
    <property type="entry name" value="TCS_sensor_his_kinase"/>
</dbReference>
<comment type="catalytic activity">
    <reaction evidence="1">
        <text>ATP + protein L-histidine = ADP + protein N-phospho-L-histidine.</text>
        <dbReference type="EC" id="2.7.13.3"/>
    </reaction>
</comment>
<evidence type="ECO:0000256" key="13">
    <source>
        <dbReference type="SAM" id="Phobius"/>
    </source>
</evidence>
<dbReference type="Proteomes" id="UP001501461">
    <property type="component" value="Unassembled WGS sequence"/>
</dbReference>
<dbReference type="PRINTS" id="PR00344">
    <property type="entry name" value="BCTRLSENSOR"/>
</dbReference>
<dbReference type="InterPro" id="IPR005467">
    <property type="entry name" value="His_kinase_dom"/>
</dbReference>
<evidence type="ECO:0000256" key="5">
    <source>
        <dbReference type="ARBA" id="ARBA00022679"/>
    </source>
</evidence>
<dbReference type="Pfam" id="PF02518">
    <property type="entry name" value="HATPase_c"/>
    <property type="match status" value="1"/>
</dbReference>
<feature type="domain" description="Histidine kinase" evidence="14">
    <location>
        <begin position="269"/>
        <end position="482"/>
    </location>
</feature>
<dbReference type="InterPro" id="IPR003661">
    <property type="entry name" value="HisK_dim/P_dom"/>
</dbReference>
<organism evidence="16 17">
    <name type="scientific">Yaniella flava</name>
    <dbReference type="NCBI Taxonomy" id="287930"/>
    <lineage>
        <taxon>Bacteria</taxon>
        <taxon>Bacillati</taxon>
        <taxon>Actinomycetota</taxon>
        <taxon>Actinomycetes</taxon>
        <taxon>Micrococcales</taxon>
        <taxon>Micrococcaceae</taxon>
        <taxon>Yaniella</taxon>
    </lineage>
</organism>
<keyword evidence="17" id="KW-1185">Reference proteome</keyword>
<keyword evidence="7 16" id="KW-0418">Kinase</keyword>
<evidence type="ECO:0000313" key="17">
    <source>
        <dbReference type="Proteomes" id="UP001501461"/>
    </source>
</evidence>
<dbReference type="PANTHER" id="PTHR45436:SF5">
    <property type="entry name" value="SENSOR HISTIDINE KINASE TRCS"/>
    <property type="match status" value="1"/>
</dbReference>
<dbReference type="CDD" id="cd00082">
    <property type="entry name" value="HisKA"/>
    <property type="match status" value="1"/>
</dbReference>
<dbReference type="SMART" id="SM00388">
    <property type="entry name" value="HisKA"/>
    <property type="match status" value="1"/>
</dbReference>
<dbReference type="Gene3D" id="6.10.340.10">
    <property type="match status" value="1"/>
</dbReference>